<name>A0ABW3JVI5_9BACT</name>
<evidence type="ECO:0000256" key="2">
    <source>
        <dbReference type="ARBA" id="ARBA00022490"/>
    </source>
</evidence>
<evidence type="ECO:0000256" key="1">
    <source>
        <dbReference type="ARBA" id="ARBA00004496"/>
    </source>
</evidence>
<feature type="transmembrane region" description="Helical" evidence="7">
    <location>
        <begin position="380"/>
        <end position="397"/>
    </location>
</feature>
<keyword evidence="7" id="KW-0812">Transmembrane</keyword>
<feature type="repeat" description="TPR" evidence="6">
    <location>
        <begin position="145"/>
        <end position="178"/>
    </location>
</feature>
<evidence type="ECO:0000256" key="3">
    <source>
        <dbReference type="ARBA" id="ARBA00022737"/>
    </source>
</evidence>
<dbReference type="Pfam" id="PF13424">
    <property type="entry name" value="TPR_12"/>
    <property type="match status" value="2"/>
</dbReference>
<sequence length="545" mass="61590">MFSDKNEELALAVGYTFDHYFMTPRSIYSIITLSLFTLFQAAQAQDKMIDSLLAVLKTLPEDTNRVICLYELAASYGDKDVVKQIEVAYESLTLAKRINYEKGIAEACAYLGGGYAETENFGKSIEYFLMALRIQERRKDLKALAPTYHDIGTVYVSNGKFEKGIQYYQKAVTAWEQVGNKRGPVTALYNLGYAYDEQGKDTLALKYYNKAIKAGNEIGHSIPVIFSSVSASAIYLRNKNYTVAKQFADEAFNLVTAENNYDNILAEIYGIYSEIYLAQGKSQEALAIVEKGLAIAKASHKNSYILQNYKRLADIYNHTGNPGKAYEVLLRYTTLNDSIRNVSNRESIEQVMHGYELEKKDIQMAAQTAQFESGIFRRNSFIVLLIGLLVIALLVYNRTKLVLAARQQQLKYSTQSLLEKSKIIAHISEQLTVLKNSVPVIDGNMEKFGQILQLKIHTEEDWENFKKAFDEVYPGFFNNLRYKYPGITAAELRLAAMTKLNLSIKEAASMLGISTESVKQSRYRLKKRIGVPEDLTLKGFLEAHV</sequence>
<organism evidence="8 9">
    <name type="scientific">Ohtaekwangia kribbensis</name>
    <dbReference type="NCBI Taxonomy" id="688913"/>
    <lineage>
        <taxon>Bacteria</taxon>
        <taxon>Pseudomonadati</taxon>
        <taxon>Bacteroidota</taxon>
        <taxon>Cytophagia</taxon>
        <taxon>Cytophagales</taxon>
        <taxon>Fulvivirgaceae</taxon>
        <taxon>Ohtaekwangia</taxon>
    </lineage>
</organism>
<protein>
    <submittedName>
        <fullName evidence="8">Tetratricopeptide repeat protein</fullName>
    </submittedName>
</protein>
<dbReference type="Proteomes" id="UP001597112">
    <property type="component" value="Unassembled WGS sequence"/>
</dbReference>
<keyword evidence="7" id="KW-0472">Membrane</keyword>
<accession>A0ABW3JVI5</accession>
<dbReference type="InterPro" id="IPR019734">
    <property type="entry name" value="TPR_rpt"/>
</dbReference>
<comment type="similarity">
    <text evidence="5">Belongs to the Rap family.</text>
</comment>
<comment type="subcellular location">
    <subcellularLocation>
        <location evidence="1">Cytoplasm</location>
    </subcellularLocation>
</comment>
<dbReference type="EMBL" id="JBHTKA010000001">
    <property type="protein sequence ID" value="MFD0997897.1"/>
    <property type="molecule type" value="Genomic_DNA"/>
</dbReference>
<evidence type="ECO:0000256" key="4">
    <source>
        <dbReference type="ARBA" id="ARBA00022803"/>
    </source>
</evidence>
<dbReference type="Gene3D" id="1.25.40.10">
    <property type="entry name" value="Tetratricopeptide repeat domain"/>
    <property type="match status" value="2"/>
</dbReference>
<keyword evidence="7" id="KW-1133">Transmembrane helix</keyword>
<dbReference type="SUPFAM" id="SSF48452">
    <property type="entry name" value="TPR-like"/>
    <property type="match status" value="1"/>
</dbReference>
<dbReference type="PROSITE" id="PS50005">
    <property type="entry name" value="TPR"/>
    <property type="match status" value="3"/>
</dbReference>
<keyword evidence="9" id="KW-1185">Reference proteome</keyword>
<evidence type="ECO:0000313" key="9">
    <source>
        <dbReference type="Proteomes" id="UP001597112"/>
    </source>
</evidence>
<keyword evidence="4 6" id="KW-0802">TPR repeat</keyword>
<dbReference type="PANTHER" id="PTHR46630">
    <property type="entry name" value="TETRATRICOPEPTIDE REPEAT PROTEIN 29"/>
    <property type="match status" value="1"/>
</dbReference>
<comment type="caution">
    <text evidence="8">The sequence shown here is derived from an EMBL/GenBank/DDBJ whole genome shotgun (WGS) entry which is preliminary data.</text>
</comment>
<dbReference type="InterPro" id="IPR011990">
    <property type="entry name" value="TPR-like_helical_dom_sf"/>
</dbReference>
<dbReference type="PANTHER" id="PTHR46630:SF1">
    <property type="entry name" value="TETRATRICOPEPTIDE REPEAT PROTEIN 29"/>
    <property type="match status" value="1"/>
</dbReference>
<feature type="repeat" description="TPR" evidence="6">
    <location>
        <begin position="105"/>
        <end position="138"/>
    </location>
</feature>
<keyword evidence="2" id="KW-0963">Cytoplasm</keyword>
<dbReference type="SUPFAM" id="SSF81901">
    <property type="entry name" value="HCP-like"/>
    <property type="match status" value="1"/>
</dbReference>
<dbReference type="SUPFAM" id="SSF46894">
    <property type="entry name" value="C-terminal effector domain of the bipartite response regulators"/>
    <property type="match status" value="1"/>
</dbReference>
<reference evidence="9" key="1">
    <citation type="journal article" date="2019" name="Int. J. Syst. Evol. Microbiol.">
        <title>The Global Catalogue of Microorganisms (GCM) 10K type strain sequencing project: providing services to taxonomists for standard genome sequencing and annotation.</title>
        <authorList>
            <consortium name="The Broad Institute Genomics Platform"/>
            <consortium name="The Broad Institute Genome Sequencing Center for Infectious Disease"/>
            <person name="Wu L."/>
            <person name="Ma J."/>
        </authorList>
    </citation>
    <scope>NUCLEOTIDE SEQUENCE [LARGE SCALE GENOMIC DNA]</scope>
    <source>
        <strain evidence="9">CCUG 58938</strain>
    </source>
</reference>
<proteinExistence type="inferred from homology"/>
<evidence type="ECO:0000256" key="5">
    <source>
        <dbReference type="ARBA" id="ARBA00038253"/>
    </source>
</evidence>
<dbReference type="RefSeq" id="WP_377573651.1">
    <property type="nucleotide sequence ID" value="NZ_JBHTKA010000001.1"/>
</dbReference>
<dbReference type="InterPro" id="IPR016032">
    <property type="entry name" value="Sig_transdc_resp-reg_C-effctor"/>
</dbReference>
<evidence type="ECO:0000256" key="7">
    <source>
        <dbReference type="SAM" id="Phobius"/>
    </source>
</evidence>
<feature type="repeat" description="TPR" evidence="6">
    <location>
        <begin position="185"/>
        <end position="218"/>
    </location>
</feature>
<dbReference type="SMART" id="SM00028">
    <property type="entry name" value="TPR"/>
    <property type="match status" value="4"/>
</dbReference>
<gene>
    <name evidence="8" type="ORF">ACFQ21_01225</name>
</gene>
<keyword evidence="3" id="KW-0677">Repeat</keyword>
<dbReference type="InterPro" id="IPR051476">
    <property type="entry name" value="Bac_ResReg_Asp_Phosphatase"/>
</dbReference>
<evidence type="ECO:0000313" key="8">
    <source>
        <dbReference type="EMBL" id="MFD0997897.1"/>
    </source>
</evidence>
<evidence type="ECO:0000256" key="6">
    <source>
        <dbReference type="PROSITE-ProRule" id="PRU00339"/>
    </source>
</evidence>